<dbReference type="Proteomes" id="UP000752012">
    <property type="component" value="Unassembled WGS sequence"/>
</dbReference>
<name>A0A969PRW6_9BACI</name>
<keyword evidence="3" id="KW-1185">Reference proteome</keyword>
<accession>A0A969PRW6</accession>
<proteinExistence type="predicted"/>
<comment type="caution">
    <text evidence="2">The sequence shown here is derived from an EMBL/GenBank/DDBJ whole genome shotgun (WGS) entry which is preliminary data.</text>
</comment>
<evidence type="ECO:0000313" key="2">
    <source>
        <dbReference type="EMBL" id="NJP37919.1"/>
    </source>
</evidence>
<evidence type="ECO:0000256" key="1">
    <source>
        <dbReference type="SAM" id="MobiDB-lite"/>
    </source>
</evidence>
<organism evidence="2 3">
    <name type="scientific">Alkalicoccus luteus</name>
    <dbReference type="NCBI Taxonomy" id="1237094"/>
    <lineage>
        <taxon>Bacteria</taxon>
        <taxon>Bacillati</taxon>
        <taxon>Bacillota</taxon>
        <taxon>Bacilli</taxon>
        <taxon>Bacillales</taxon>
        <taxon>Bacillaceae</taxon>
        <taxon>Alkalicoccus</taxon>
    </lineage>
</organism>
<protein>
    <submittedName>
        <fullName evidence="2">Uncharacterized protein</fullName>
    </submittedName>
</protein>
<dbReference type="AlphaFoldDB" id="A0A969PRW6"/>
<sequence>MWRVKENFKDLEQKIRLKANEEYIRTGRGKKARIAELASSNNKAGRPLIEWVEEGDSNEGTSEATTSD</sequence>
<reference evidence="2 3" key="1">
    <citation type="submission" date="2020-03" db="EMBL/GenBank/DDBJ databases">
        <title>Assessment of the enzymatic potential of alkaline-tolerant lipase obtained from Bacillus luteus H11 (technogenic soil) for the bioremediation of saline soils contaminated with petroleum substances.</title>
        <authorList>
            <person name="Kalwasinska A."/>
        </authorList>
    </citation>
    <scope>NUCLEOTIDE SEQUENCE [LARGE SCALE GENOMIC DNA]</scope>
    <source>
        <strain evidence="2 3">H11</strain>
    </source>
</reference>
<evidence type="ECO:0000313" key="3">
    <source>
        <dbReference type="Proteomes" id="UP000752012"/>
    </source>
</evidence>
<feature type="region of interest" description="Disordered" evidence="1">
    <location>
        <begin position="47"/>
        <end position="68"/>
    </location>
</feature>
<gene>
    <name evidence="2" type="ORF">HCN83_10005</name>
</gene>
<feature type="compositionally biased region" description="Polar residues" evidence="1">
    <location>
        <begin position="58"/>
        <end position="68"/>
    </location>
</feature>
<dbReference type="RefSeq" id="WP_168006896.1">
    <property type="nucleotide sequence ID" value="NZ_JAATHJ010000013.1"/>
</dbReference>
<dbReference type="EMBL" id="JAATHJ010000013">
    <property type="protein sequence ID" value="NJP37919.1"/>
    <property type="molecule type" value="Genomic_DNA"/>
</dbReference>